<dbReference type="EMBL" id="CP144700">
    <property type="protein sequence ID" value="WVZ22400.1"/>
    <property type="molecule type" value="Genomic_DNA"/>
</dbReference>
<name>A0AAQ3P7B1_VIGMU</name>
<dbReference type="PROSITE" id="PS51257">
    <property type="entry name" value="PROKAR_LIPOPROTEIN"/>
    <property type="match status" value="1"/>
</dbReference>
<reference evidence="1 2" key="1">
    <citation type="journal article" date="2023" name="Life. Sci Alliance">
        <title>Evolutionary insights into 3D genome organization and epigenetic landscape of Vigna mungo.</title>
        <authorList>
            <person name="Junaid A."/>
            <person name="Singh B."/>
            <person name="Bhatia S."/>
        </authorList>
    </citation>
    <scope>NUCLEOTIDE SEQUENCE [LARGE SCALE GENOMIC DNA]</scope>
    <source>
        <strain evidence="1">Urdbean</strain>
    </source>
</reference>
<dbReference type="AlphaFoldDB" id="A0AAQ3P7B1"/>
<proteinExistence type="predicted"/>
<accession>A0AAQ3P7B1</accession>
<gene>
    <name evidence="1" type="ORF">V8G54_000944</name>
</gene>
<protein>
    <submittedName>
        <fullName evidence="1">Uncharacterized protein</fullName>
    </submittedName>
</protein>
<evidence type="ECO:0000313" key="2">
    <source>
        <dbReference type="Proteomes" id="UP001374535"/>
    </source>
</evidence>
<keyword evidence="2" id="KW-1185">Reference proteome</keyword>
<sequence length="102" mass="11408">MVKVMIMHALKLVDGMSVWNTTLFMVLACTTEIDCWLMVVANMIQVDQIGRTLIIAFNSSTCLTVHILHGSVGIPSLSRSFSLFFSMQALFKNLGRENQILN</sequence>
<dbReference type="Proteomes" id="UP001374535">
    <property type="component" value="Chromosome 1"/>
</dbReference>
<organism evidence="1 2">
    <name type="scientific">Vigna mungo</name>
    <name type="common">Black gram</name>
    <name type="synonym">Phaseolus mungo</name>
    <dbReference type="NCBI Taxonomy" id="3915"/>
    <lineage>
        <taxon>Eukaryota</taxon>
        <taxon>Viridiplantae</taxon>
        <taxon>Streptophyta</taxon>
        <taxon>Embryophyta</taxon>
        <taxon>Tracheophyta</taxon>
        <taxon>Spermatophyta</taxon>
        <taxon>Magnoliopsida</taxon>
        <taxon>eudicotyledons</taxon>
        <taxon>Gunneridae</taxon>
        <taxon>Pentapetalae</taxon>
        <taxon>rosids</taxon>
        <taxon>fabids</taxon>
        <taxon>Fabales</taxon>
        <taxon>Fabaceae</taxon>
        <taxon>Papilionoideae</taxon>
        <taxon>50 kb inversion clade</taxon>
        <taxon>NPAAA clade</taxon>
        <taxon>indigoferoid/millettioid clade</taxon>
        <taxon>Phaseoleae</taxon>
        <taxon>Vigna</taxon>
    </lineage>
</organism>
<evidence type="ECO:0000313" key="1">
    <source>
        <dbReference type="EMBL" id="WVZ22400.1"/>
    </source>
</evidence>